<dbReference type="STRING" id="1120995.SAMN02745245_00056"/>
<dbReference type="AlphaFoldDB" id="A0A1M5NTT6"/>
<dbReference type="Gene3D" id="3.30.1060.10">
    <property type="entry name" value="Peptide methionine sulphoxide reductase MsrA"/>
    <property type="match status" value="1"/>
</dbReference>
<comment type="catalytic activity">
    <reaction evidence="2 4">
        <text>L-methionyl-[protein] + [thioredoxin]-disulfide + H2O = L-methionyl-(S)-S-oxide-[protein] + [thioredoxin]-dithiol</text>
        <dbReference type="Rhea" id="RHEA:14217"/>
        <dbReference type="Rhea" id="RHEA-COMP:10698"/>
        <dbReference type="Rhea" id="RHEA-COMP:10700"/>
        <dbReference type="Rhea" id="RHEA-COMP:12313"/>
        <dbReference type="Rhea" id="RHEA-COMP:12315"/>
        <dbReference type="ChEBI" id="CHEBI:15377"/>
        <dbReference type="ChEBI" id="CHEBI:16044"/>
        <dbReference type="ChEBI" id="CHEBI:29950"/>
        <dbReference type="ChEBI" id="CHEBI:44120"/>
        <dbReference type="ChEBI" id="CHEBI:50058"/>
        <dbReference type="EC" id="1.8.4.11"/>
    </reaction>
</comment>
<dbReference type="Proteomes" id="UP000184032">
    <property type="component" value="Unassembled WGS sequence"/>
</dbReference>
<dbReference type="PANTHER" id="PTHR42799">
    <property type="entry name" value="MITOCHONDRIAL PEPTIDE METHIONINE SULFOXIDE REDUCTASE"/>
    <property type="match status" value="1"/>
</dbReference>
<keyword evidence="7" id="KW-1185">Reference proteome</keyword>
<dbReference type="GO" id="GO:0008113">
    <property type="term" value="F:peptide-methionine (S)-S-oxide reductase activity"/>
    <property type="evidence" value="ECO:0007669"/>
    <property type="project" value="UniProtKB-UniRule"/>
</dbReference>
<dbReference type="EC" id="1.8.4.11" evidence="4"/>
<dbReference type="OrthoDB" id="4174719at2"/>
<evidence type="ECO:0000259" key="5">
    <source>
        <dbReference type="Pfam" id="PF01625"/>
    </source>
</evidence>
<dbReference type="Pfam" id="PF01625">
    <property type="entry name" value="PMSR"/>
    <property type="match status" value="1"/>
</dbReference>
<evidence type="ECO:0000313" key="6">
    <source>
        <dbReference type="EMBL" id="SHG92589.1"/>
    </source>
</evidence>
<reference evidence="6 7" key="1">
    <citation type="submission" date="2016-11" db="EMBL/GenBank/DDBJ databases">
        <authorList>
            <person name="Jaros S."/>
            <person name="Januszkiewicz K."/>
            <person name="Wedrychowicz H."/>
        </authorList>
    </citation>
    <scope>NUCLEOTIDE SEQUENCE [LARGE SCALE GENOMIC DNA]</scope>
    <source>
        <strain evidence="6 7">DSM 21120</strain>
    </source>
</reference>
<dbReference type="SUPFAM" id="SSF55068">
    <property type="entry name" value="Peptide methionine sulfoxide reductase"/>
    <property type="match status" value="1"/>
</dbReference>
<keyword evidence="1 4" id="KW-0560">Oxidoreductase</keyword>
<comment type="similarity">
    <text evidence="4">Belongs to the MsrA Met sulfoxide reductase family.</text>
</comment>
<comment type="function">
    <text evidence="4">Has an important function as a repair enzyme for proteins that have been inactivated by oxidation. Catalyzes the reversible oxidation-reduction of methionine sulfoxide in proteins to methionine.</text>
</comment>
<accession>A0A1M5NTT6</accession>
<evidence type="ECO:0000256" key="4">
    <source>
        <dbReference type="HAMAP-Rule" id="MF_01401"/>
    </source>
</evidence>
<organism evidence="6 7">
    <name type="scientific">Anaerosphaera aminiphila DSM 21120</name>
    <dbReference type="NCBI Taxonomy" id="1120995"/>
    <lineage>
        <taxon>Bacteria</taxon>
        <taxon>Bacillati</taxon>
        <taxon>Bacillota</taxon>
        <taxon>Tissierellia</taxon>
        <taxon>Tissierellales</taxon>
        <taxon>Peptoniphilaceae</taxon>
        <taxon>Anaerosphaera</taxon>
    </lineage>
</organism>
<dbReference type="EMBL" id="FQXI01000001">
    <property type="protein sequence ID" value="SHG92589.1"/>
    <property type="molecule type" value="Genomic_DNA"/>
</dbReference>
<name>A0A1M5NTT6_9FIRM</name>
<dbReference type="GO" id="GO:0034599">
    <property type="term" value="P:cellular response to oxidative stress"/>
    <property type="evidence" value="ECO:0007669"/>
    <property type="project" value="TreeGrafter"/>
</dbReference>
<evidence type="ECO:0000256" key="3">
    <source>
        <dbReference type="ARBA" id="ARBA00048782"/>
    </source>
</evidence>
<dbReference type="InterPro" id="IPR002569">
    <property type="entry name" value="Met_Sox_Rdtase_MsrA_dom"/>
</dbReference>
<dbReference type="InterPro" id="IPR050162">
    <property type="entry name" value="MsrA_MetSO_reductase"/>
</dbReference>
<feature type="active site" evidence="4">
    <location>
        <position position="10"/>
    </location>
</feature>
<sequence>MSTIYFAGGCFWGVEEYFARLSGVLETKVGYANSKIISPSYEEVCTGNTSAAETVKITYDKNIISLEELLTNLFKIIDPYALNKQGNDMGTQYRSGIYYENQEDLDIIKNFINNIQEKSTKKVLTEVKILENFYEAEEYHQRYLKNNPGGYCHIKLD</sequence>
<protein>
    <recommendedName>
        <fullName evidence="4">Peptide methionine sulfoxide reductase MsrA</fullName>
        <shortName evidence="4">Protein-methionine-S-oxide reductase</shortName>
        <ecNumber evidence="4">1.8.4.11</ecNumber>
    </recommendedName>
    <alternativeName>
        <fullName evidence="4">Peptide-methionine (S)-S-oxide reductase</fullName>
        <shortName evidence="4">Peptide Met(O) reductase</shortName>
    </alternativeName>
</protein>
<feature type="domain" description="Peptide methionine sulphoxide reductase MsrA" evidence="5">
    <location>
        <begin position="3"/>
        <end position="153"/>
    </location>
</feature>
<dbReference type="InterPro" id="IPR036509">
    <property type="entry name" value="Met_Sox_Rdtase_MsrA_sf"/>
</dbReference>
<dbReference type="GO" id="GO:0005737">
    <property type="term" value="C:cytoplasm"/>
    <property type="evidence" value="ECO:0007669"/>
    <property type="project" value="TreeGrafter"/>
</dbReference>
<proteinExistence type="inferred from homology"/>
<evidence type="ECO:0000256" key="2">
    <source>
        <dbReference type="ARBA" id="ARBA00047806"/>
    </source>
</evidence>
<dbReference type="HAMAP" id="MF_01401">
    <property type="entry name" value="MsrA"/>
    <property type="match status" value="1"/>
</dbReference>
<dbReference type="PANTHER" id="PTHR42799:SF2">
    <property type="entry name" value="MITOCHONDRIAL PEPTIDE METHIONINE SULFOXIDE REDUCTASE"/>
    <property type="match status" value="1"/>
</dbReference>
<dbReference type="NCBIfam" id="TIGR00401">
    <property type="entry name" value="msrA"/>
    <property type="match status" value="1"/>
</dbReference>
<comment type="catalytic activity">
    <reaction evidence="3 4">
        <text>[thioredoxin]-disulfide + L-methionine + H2O = L-methionine (S)-S-oxide + [thioredoxin]-dithiol</text>
        <dbReference type="Rhea" id="RHEA:19993"/>
        <dbReference type="Rhea" id="RHEA-COMP:10698"/>
        <dbReference type="Rhea" id="RHEA-COMP:10700"/>
        <dbReference type="ChEBI" id="CHEBI:15377"/>
        <dbReference type="ChEBI" id="CHEBI:29950"/>
        <dbReference type="ChEBI" id="CHEBI:50058"/>
        <dbReference type="ChEBI" id="CHEBI:57844"/>
        <dbReference type="ChEBI" id="CHEBI:58772"/>
        <dbReference type="EC" id="1.8.4.11"/>
    </reaction>
</comment>
<evidence type="ECO:0000313" key="7">
    <source>
        <dbReference type="Proteomes" id="UP000184032"/>
    </source>
</evidence>
<dbReference type="GO" id="GO:0033744">
    <property type="term" value="F:L-methionine:thioredoxin-disulfide S-oxidoreductase activity"/>
    <property type="evidence" value="ECO:0007669"/>
    <property type="project" value="RHEA"/>
</dbReference>
<dbReference type="RefSeq" id="WP_073182696.1">
    <property type="nucleotide sequence ID" value="NZ_FQXI01000001.1"/>
</dbReference>
<evidence type="ECO:0000256" key="1">
    <source>
        <dbReference type="ARBA" id="ARBA00023002"/>
    </source>
</evidence>
<gene>
    <name evidence="4" type="primary">msrA</name>
    <name evidence="6" type="ORF">SAMN02745245_00056</name>
</gene>